<gene>
    <name evidence="2" type="ORF">PAECIP111802_06129</name>
</gene>
<dbReference type="Pfam" id="PF04230">
    <property type="entry name" value="PS_pyruv_trans"/>
    <property type="match status" value="1"/>
</dbReference>
<protein>
    <recommendedName>
        <fullName evidence="1">Polysaccharide pyruvyl transferase domain-containing protein</fullName>
    </recommendedName>
</protein>
<organism evidence="2 3">
    <name type="scientific">Paenibacillus allorhizosphaerae</name>
    <dbReference type="NCBI Taxonomy" id="2849866"/>
    <lineage>
        <taxon>Bacteria</taxon>
        <taxon>Bacillati</taxon>
        <taxon>Bacillota</taxon>
        <taxon>Bacilli</taxon>
        <taxon>Bacillales</taxon>
        <taxon>Paenibacillaceae</taxon>
        <taxon>Paenibacillus</taxon>
    </lineage>
</organism>
<dbReference type="EMBL" id="CAJVCE010000026">
    <property type="protein sequence ID" value="CAG7655514.1"/>
    <property type="molecule type" value="Genomic_DNA"/>
</dbReference>
<feature type="domain" description="Polysaccharide pyruvyl transferase" evidence="1">
    <location>
        <begin position="18"/>
        <end position="302"/>
    </location>
</feature>
<comment type="caution">
    <text evidence="2">The sequence shown here is derived from an EMBL/GenBank/DDBJ whole genome shotgun (WGS) entry which is preliminary data.</text>
</comment>
<dbReference type="InterPro" id="IPR007345">
    <property type="entry name" value="Polysacch_pyruvyl_Trfase"/>
</dbReference>
<dbReference type="NCBIfam" id="TIGR03609">
    <property type="entry name" value="S_layer_CsaB"/>
    <property type="match status" value="1"/>
</dbReference>
<proteinExistence type="predicted"/>
<sequence>MGTPTKRIVISGYYGFNNSGDEAVLQSILLALQEQGERQGVSFVPVVLSVNPGETSRTYGVESVHRMKPGEVWAALRGADGLISGGGSLLQDETGWKTIPYYLAVIRLAQWLKKPVFIYSQGIGPVHRPMFHGWIRSAFQRCVFITVRDEESKALLTRTGLPAERVQVVPDPVMGMPLRGQPPQNHAAETKSMIGVSVRFWKEDRSELQAIAQALSTILDETDARIRFLPFHLPSDHEASLYVLEQMGGSYKQRASFAEGIVHPQDMLAEVAQCSLLIGMRLHSLIYAAGQFVPMVGVSYDPKIDQFLNRLGMKAATSTQSASAADIAKQSLELLSGSKRWKEEKHPAIERLKNEAHRPAELIASFYAKGRDLS</sequence>
<dbReference type="Proteomes" id="UP000730618">
    <property type="component" value="Unassembled WGS sequence"/>
</dbReference>
<dbReference type="PANTHER" id="PTHR36836:SF1">
    <property type="entry name" value="COLANIC ACID BIOSYNTHESIS PROTEIN WCAK"/>
    <property type="match status" value="1"/>
</dbReference>
<reference evidence="2 3" key="1">
    <citation type="submission" date="2021-06" db="EMBL/GenBank/DDBJ databases">
        <authorList>
            <person name="Criscuolo A."/>
        </authorList>
    </citation>
    <scope>NUCLEOTIDE SEQUENCE [LARGE SCALE GENOMIC DNA]</scope>
    <source>
        <strain evidence="3">CIP 111802</strain>
    </source>
</reference>
<evidence type="ECO:0000313" key="2">
    <source>
        <dbReference type="EMBL" id="CAG7655514.1"/>
    </source>
</evidence>
<evidence type="ECO:0000259" key="1">
    <source>
        <dbReference type="Pfam" id="PF04230"/>
    </source>
</evidence>
<evidence type="ECO:0000313" key="3">
    <source>
        <dbReference type="Proteomes" id="UP000730618"/>
    </source>
</evidence>
<dbReference type="RefSeq" id="WP_218102324.1">
    <property type="nucleotide sequence ID" value="NZ_CAJVCE010000026.1"/>
</dbReference>
<accession>A0ABM8VRM4</accession>
<keyword evidence="3" id="KW-1185">Reference proteome</keyword>
<name>A0ABM8VRM4_9BACL</name>
<dbReference type="PANTHER" id="PTHR36836">
    <property type="entry name" value="COLANIC ACID BIOSYNTHESIS PROTEIN WCAK"/>
    <property type="match status" value="1"/>
</dbReference>
<dbReference type="InterPro" id="IPR019896">
    <property type="entry name" value="Polysacch_pyruvyl_Trfase_CsaB"/>
</dbReference>